<sequence length="2559" mass="275924">MLNHKRTSSLSDQDYQSLVYDFNAAEDISLLGGRLDQLFEKIVDTFPKNTALIHRDTEMTFSELNESANILARSLIKRGLKHGDLVGLAVSRSIDLIVVVLAVLKLGAAYVPIDPLFPAERINQMVSDAGPKLILLSGSPSKGLASWKDICISVDEARDSSIVDTTNLEADIQPHDLSYVIYTSGSTGKPKGVEISHGAAANFLSSLRKYEPGCNEHDILLAITTISFDMSALELLLPLVSGTTMVIADTTAVKNPRELLELMRRHHVTILQATPATWTMLLESGWKGDPRLSKIICGGEPLTRQLADRLLAAADSVWNVYGPSETTYGSVGRVGEGDIVVGKPVVNGRIYVLDDNLSPAPVGCEGEIYIGGGSVSNGYRNNTELTRARFLANPFHGGLFFRTGDLGRFLAPGKLQVVGRIDGVVKIRGHRIDVGDIEAVLLDHASVSAAVVISHDDRLVAYCVLDRALSSDVSLDTILRPWVAERLPAYMLPAFFVQMDALPLSPNEKVNRKALPNPLEAIQSQASKQPTSELEQQLLAIWADILGHDRFGIEDNFFNLGGDSVRIIRMQTILERLLHRPIPTPKLFEHYTIKELAAYLTGIGKKSTSNQELNTANDRFIGSHEDIAIVSMACRLPGGVTTPEEFWQLLQNGGDTITDVPKDRWDAAKLYNSNPDIEGTSYCTRGGFLDSVYSYDASFFGISPREAQAMDPAQNLMLELGWESFERAGYTKERLRGSATGVFIGVSNNGTTNSTPPDLKGYSITGSASAAMSGRLSYTLGLEGPSLVVDTACSSSLVATHLACNALRQGECNMALVGGVSLLLTPGIHVEFSKLRGLSADGRCRAFSQDTDGTGFSEGATSIVLKRLSDAQRDGDTIHAVLRGTAVVHGGYSAGLTVPNSPGQVKLIRSALAQGAMKPCEIDYIEAHGTATKLGDPIEAIALAEVFGNGRTSSDPLRLGSAKSNVGHTQAAAGLVGLLKVVLSMRHNIIPKTLHVNEPTRSVDWKGANMELVLAPQPWPARDHRLRRAGISAFGIGGTNAHIVVEEPPKLLTRKNGCTLPTLVPRAIPFLLSGGSESALKAQAEKLRLHIDNGIGKEDRLIDIAFSLATTRTHLQRRQVVVSRDKAQVLDALASISSSSDKLFNVNEVGKPKLGMLFTGQGSQRLGMGKELYSVYPVFQTSLDKIAGLFTQLDIPLLDVMWAEPESTHASLLNRTDYTQAALFALEVSLWNLWQSWGVQPDFLLGHSVGEIAAAHVSGILNLSDACRLVAMRGSLMQGLPSQGKMASVEASSIEVEEVVNELSKRDEVEIAGYNTPSQIVISGNSEAVEAVTAHVARMGRKTKLLDTSHAFHSAHMNGMMDAFRAVTQDLQFETAKIPIISSMTGSLAAAGELQCAEYWVQQARRAVRFSDAFQELIKQGANIFLEIGPSSTLCGLGAACVSDISQMSKALWLPSLKPRADEVSVVQNSAHELHMRHVPINWAEYFKPFDCERVGLPTYAFQRVSYQPTTKASWLNGLTQRNDSQTVVSGAENKMFEINWCQLSVGETWPRGIWGLFNLSIETTWVIAAHRALESSGVQLVHIAKLQDAMQLDGVLVFWDSDADVVQKAHAFTAAALAHLQEASNIGFAAPIVWVTRHAVGAGAGDQPTGLGAGPLWGLMRTTRSEHPELHLRLVDVDDEISLAALGAALAADSQTEISIRKGQLLVPHLERTNLASAPAGKPLLRTDGAVLVTGGLGDLGKRVSHRLASCHGVRDLVLLSRTGKVSARADAFVVELSKLGASVTIARCDVSDLDSLRIFMQKFTADRPLRGVIHAAGVVDSGVLSSLTPEKCATTFAPKVDGLWNLHQLTKDMDLDIFMMFSSISGIMGLPGLGNYAAANSFIDTLSYLRRSQGLPATSVAYGVWGGDGMATTLVSTTRNHLSQLGLGFLEPEDGLKLFEQGVRCGKPLTIAAVLDLERLKSYYGEQGGIPPLLRSILGEQNDKLAVNTDMNLRDLLSNAAPAQHGRIVLHIVRKAIGKALGYAQMDEIDPSQPLKELGIDSLTAILVRNHLATLTGMTLPPNVALLRPNLKSLGEFILSLFRDSTDIGSTSSPKANGASRSNGVSSSNGTPKTNTANGTSTNGIHGTNGTPDSNGVSHTNGISKSNAEAKANGGMKANGSAAKSVPHVDMAAIKRGVLDRSFQFENITKHPLSCLNTPKAVFVTGPTGFVGAFMVHELLKRGIAVYCLIRSSNLDQAQERMTQTLREYGLWKPEYASLIHPIIGDLSQPLLGLHEDMFDELADVVDAIIHSGALVDWMRPLEDYIGPNILGTHEILRLASHGRGKAVHFVSTISTLPIHLGYGLTELDGEYGYGTSKYLAERMIVAARFRGAVASSYRLPFVAASGANGRFRLDRGDFLNNLAMGSLDLGAFPSLNTTLSSVLPVDYLCSTIAMIMTEDQGRIGEDYDFVNPRAPTFDTFFGIMGAASGNLEVLPFSQWHRRALEYAALNPKSPLARITTVLDGYTDETAGDLLKGSPVGKHVFGLDVYPAPLIGEEYIHKYLDAINSTRQIGGYE</sequence>
<keyword evidence="1" id="KW-0596">Phosphopantetheine</keyword>
<dbReference type="Gene3D" id="1.10.1200.10">
    <property type="entry name" value="ACP-like"/>
    <property type="match status" value="2"/>
</dbReference>
<comment type="caution">
    <text evidence="9">The sequence shown here is derived from an EMBL/GenBank/DDBJ whole genome shotgun (WGS) entry which is preliminary data.</text>
</comment>
<dbReference type="Pfam" id="PF08659">
    <property type="entry name" value="KR"/>
    <property type="match status" value="1"/>
</dbReference>
<dbReference type="Pfam" id="PF02801">
    <property type="entry name" value="Ketoacyl-synt_C"/>
    <property type="match status" value="1"/>
</dbReference>
<dbReference type="InterPro" id="IPR010080">
    <property type="entry name" value="Thioester_reductase-like_dom"/>
</dbReference>
<dbReference type="GO" id="GO:0006633">
    <property type="term" value="P:fatty acid biosynthetic process"/>
    <property type="evidence" value="ECO:0007669"/>
    <property type="project" value="TreeGrafter"/>
</dbReference>
<feature type="domain" description="Carrier" evidence="7">
    <location>
        <begin position="2009"/>
        <end position="2084"/>
    </location>
</feature>
<keyword evidence="3" id="KW-0436">Ligase</keyword>
<dbReference type="SUPFAM" id="SSF52151">
    <property type="entry name" value="FabD/lysophospholipase-like"/>
    <property type="match status" value="1"/>
</dbReference>
<dbReference type="PANTHER" id="PTHR43775:SF51">
    <property type="entry name" value="INACTIVE PHENOLPHTHIOCEROL SYNTHESIS POLYKETIDE SYNTHASE TYPE I PKS1-RELATED"/>
    <property type="match status" value="1"/>
</dbReference>
<dbReference type="InterPro" id="IPR000873">
    <property type="entry name" value="AMP-dep_synth/lig_dom"/>
</dbReference>
<reference evidence="10" key="1">
    <citation type="journal article" date="2011" name="Genome Biol.">
        <title>Comparative and functional genomics provide insights into the pathogenicity of dermatophytic fungi.</title>
        <authorList>
            <person name="Burmester A."/>
            <person name="Shelest E."/>
            <person name="Gloeckner G."/>
            <person name="Heddergott C."/>
            <person name="Schindler S."/>
            <person name="Staib P."/>
            <person name="Heidel A."/>
            <person name="Felder M."/>
            <person name="Petzold A."/>
            <person name="Szafranski K."/>
            <person name="Feuermann M."/>
            <person name="Pedruzzi I."/>
            <person name="Priebe S."/>
            <person name="Groth M."/>
            <person name="Winkler R."/>
            <person name="Li W."/>
            <person name="Kniemeyer O."/>
            <person name="Schroeckh V."/>
            <person name="Hertweck C."/>
            <person name="Hube B."/>
            <person name="White T.C."/>
            <person name="Platzer M."/>
            <person name="Guthke R."/>
            <person name="Heitman J."/>
            <person name="Woestemeyer J."/>
            <person name="Zipfel P.F."/>
            <person name="Monod M."/>
            <person name="Brakhage A.A."/>
        </authorList>
    </citation>
    <scope>NUCLEOTIDE SEQUENCE [LARGE SCALE GENOMIC DNA]</scope>
    <source>
        <strain evidence="10">HKI 0517</strain>
    </source>
</reference>
<dbReference type="PROSITE" id="PS50075">
    <property type="entry name" value="CARRIER"/>
    <property type="match status" value="2"/>
</dbReference>
<dbReference type="Pfam" id="PF00698">
    <property type="entry name" value="Acyl_transf_1"/>
    <property type="match status" value="1"/>
</dbReference>
<keyword evidence="10" id="KW-1185">Reference proteome</keyword>
<dbReference type="NCBIfam" id="TIGR01733">
    <property type="entry name" value="AA-adenyl-dom"/>
    <property type="match status" value="1"/>
</dbReference>
<dbReference type="FunFam" id="3.40.47.10:FF:000019">
    <property type="entry name" value="Polyketide synthase type I"/>
    <property type="match status" value="1"/>
</dbReference>
<evidence type="ECO:0000313" key="10">
    <source>
        <dbReference type="Proteomes" id="UP000008383"/>
    </source>
</evidence>
<dbReference type="InterPro" id="IPR009081">
    <property type="entry name" value="PP-bd_ACP"/>
</dbReference>
<dbReference type="InterPro" id="IPR020806">
    <property type="entry name" value="PKS_PP-bd"/>
</dbReference>
<dbReference type="Proteomes" id="UP000008383">
    <property type="component" value="Unassembled WGS sequence"/>
</dbReference>
<dbReference type="InterPro" id="IPR025110">
    <property type="entry name" value="AMP-bd_C"/>
</dbReference>
<dbReference type="Gene3D" id="2.30.38.10">
    <property type="entry name" value="Luciferase, Domain 3"/>
    <property type="match status" value="1"/>
</dbReference>
<dbReference type="InterPro" id="IPR036291">
    <property type="entry name" value="NAD(P)-bd_dom_sf"/>
</dbReference>
<dbReference type="InterPro" id="IPR014043">
    <property type="entry name" value="Acyl_transferase_dom"/>
</dbReference>
<feature type="region of interest" description="Disordered" evidence="6">
    <location>
        <begin position="2091"/>
        <end position="2164"/>
    </location>
</feature>
<evidence type="ECO:0000256" key="5">
    <source>
        <dbReference type="ARBA" id="ARBA00023268"/>
    </source>
</evidence>
<dbReference type="InterPro" id="IPR006162">
    <property type="entry name" value="Ppantetheine_attach_site"/>
</dbReference>
<dbReference type="Gene3D" id="3.40.50.720">
    <property type="entry name" value="NAD(P)-binding Rossmann-like Domain"/>
    <property type="match status" value="2"/>
</dbReference>
<dbReference type="InterPro" id="IPR013120">
    <property type="entry name" value="FAR_NAD-bd"/>
</dbReference>
<dbReference type="HOGENOM" id="CLU_000022_1_1_1"/>
<evidence type="ECO:0000256" key="1">
    <source>
        <dbReference type="ARBA" id="ARBA00022450"/>
    </source>
</evidence>
<dbReference type="InterPro" id="IPR013968">
    <property type="entry name" value="PKS_KR"/>
</dbReference>
<dbReference type="Gene3D" id="3.30.70.3290">
    <property type="match status" value="1"/>
</dbReference>
<dbReference type="SMART" id="SM00827">
    <property type="entry name" value="PKS_AT"/>
    <property type="match status" value="1"/>
</dbReference>
<dbReference type="Pfam" id="PF00109">
    <property type="entry name" value="ketoacyl-synt"/>
    <property type="match status" value="1"/>
</dbReference>
<dbReference type="GO" id="GO:0016874">
    <property type="term" value="F:ligase activity"/>
    <property type="evidence" value="ECO:0007669"/>
    <property type="project" value="UniProtKB-KW"/>
</dbReference>
<dbReference type="KEGG" id="tve:TRV_05146"/>
<dbReference type="CDD" id="cd00833">
    <property type="entry name" value="PKS"/>
    <property type="match status" value="1"/>
</dbReference>
<evidence type="ECO:0000256" key="3">
    <source>
        <dbReference type="ARBA" id="ARBA00022598"/>
    </source>
</evidence>
<dbReference type="Gene3D" id="3.30.300.30">
    <property type="match status" value="1"/>
</dbReference>
<dbReference type="InterPro" id="IPR020841">
    <property type="entry name" value="PKS_Beta-ketoAc_synthase_dom"/>
</dbReference>
<dbReference type="InterPro" id="IPR016036">
    <property type="entry name" value="Malonyl_transacylase_ACP-bd"/>
</dbReference>
<dbReference type="SUPFAM" id="SSF51735">
    <property type="entry name" value="NAD(P)-binding Rossmann-fold domains"/>
    <property type="match status" value="3"/>
</dbReference>
<evidence type="ECO:0000259" key="7">
    <source>
        <dbReference type="PROSITE" id="PS50075"/>
    </source>
</evidence>
<dbReference type="InterPro" id="IPR032821">
    <property type="entry name" value="PKS_assoc"/>
</dbReference>
<dbReference type="InterPro" id="IPR057326">
    <property type="entry name" value="KR_dom"/>
</dbReference>
<protein>
    <recommendedName>
        <fullName evidence="11">Polyketide synthase</fullName>
    </recommendedName>
</protein>
<dbReference type="SUPFAM" id="SSF55048">
    <property type="entry name" value="Probable ACP-binding domain of malonyl-CoA ACP transacylase"/>
    <property type="match status" value="1"/>
</dbReference>
<dbReference type="SUPFAM" id="SSF56801">
    <property type="entry name" value="Acetyl-CoA synthetase-like"/>
    <property type="match status" value="1"/>
</dbReference>
<dbReference type="PROSITE" id="PS00012">
    <property type="entry name" value="PHOSPHOPANTETHEINE"/>
    <property type="match status" value="1"/>
</dbReference>
<keyword evidence="2" id="KW-0597">Phosphoprotein</keyword>
<dbReference type="SUPFAM" id="SSF47336">
    <property type="entry name" value="ACP-like"/>
    <property type="match status" value="2"/>
</dbReference>
<dbReference type="SUPFAM" id="SSF53901">
    <property type="entry name" value="Thiolase-like"/>
    <property type="match status" value="1"/>
</dbReference>
<dbReference type="Gene3D" id="3.40.47.10">
    <property type="match status" value="1"/>
</dbReference>
<dbReference type="SMART" id="SM00823">
    <property type="entry name" value="PKS_PP"/>
    <property type="match status" value="2"/>
</dbReference>
<dbReference type="NCBIfam" id="TIGR01746">
    <property type="entry name" value="Thioester-redct"/>
    <property type="match status" value="1"/>
</dbReference>
<proteinExistence type="predicted"/>
<feature type="compositionally biased region" description="Polar residues" evidence="6">
    <location>
        <begin position="2091"/>
        <end position="2149"/>
    </location>
</feature>
<dbReference type="PANTHER" id="PTHR43775">
    <property type="entry name" value="FATTY ACID SYNTHASE"/>
    <property type="match status" value="1"/>
</dbReference>
<keyword evidence="4" id="KW-0808">Transferase</keyword>
<dbReference type="GO" id="GO:0031177">
    <property type="term" value="F:phosphopantetheine binding"/>
    <property type="evidence" value="ECO:0007669"/>
    <property type="project" value="InterPro"/>
</dbReference>
<dbReference type="GeneID" id="9577462"/>
<dbReference type="OrthoDB" id="5334845at2759"/>
<keyword evidence="5" id="KW-0511">Multifunctional enzyme</keyword>
<dbReference type="GO" id="GO:0044550">
    <property type="term" value="P:secondary metabolite biosynthetic process"/>
    <property type="evidence" value="ECO:0007669"/>
    <property type="project" value="UniProtKB-ARBA"/>
</dbReference>
<dbReference type="GO" id="GO:0004312">
    <property type="term" value="F:fatty acid synthase activity"/>
    <property type="evidence" value="ECO:0007669"/>
    <property type="project" value="TreeGrafter"/>
</dbReference>
<dbReference type="Pfam" id="PF07993">
    <property type="entry name" value="NAD_binding_4"/>
    <property type="match status" value="1"/>
</dbReference>
<dbReference type="InterPro" id="IPR016039">
    <property type="entry name" value="Thiolase-like"/>
</dbReference>
<dbReference type="Pfam" id="PF16197">
    <property type="entry name" value="KAsynt_C_assoc"/>
    <property type="match status" value="1"/>
</dbReference>
<evidence type="ECO:0000256" key="4">
    <source>
        <dbReference type="ARBA" id="ARBA00022679"/>
    </source>
</evidence>
<evidence type="ECO:0000256" key="2">
    <source>
        <dbReference type="ARBA" id="ARBA00022553"/>
    </source>
</evidence>
<dbReference type="InterPro" id="IPR014030">
    <property type="entry name" value="Ketoacyl_synth_N"/>
</dbReference>
<feature type="domain" description="Carrier" evidence="7">
    <location>
        <begin position="529"/>
        <end position="604"/>
    </location>
</feature>
<evidence type="ECO:0008006" key="11">
    <source>
        <dbReference type="Google" id="ProtNLM"/>
    </source>
</evidence>
<dbReference type="RefSeq" id="XP_003020763.1">
    <property type="nucleotide sequence ID" value="XM_003020717.1"/>
</dbReference>
<dbReference type="InterPro" id="IPR050091">
    <property type="entry name" value="PKS_NRPS_Biosynth_Enz"/>
</dbReference>
<feature type="domain" description="Ketosynthase family 3 (KS3)" evidence="8">
    <location>
        <begin position="624"/>
        <end position="1047"/>
    </location>
</feature>
<evidence type="ECO:0000313" key="9">
    <source>
        <dbReference type="EMBL" id="EFE40145.1"/>
    </source>
</evidence>
<name>D4DDD7_TRIVH</name>
<dbReference type="Pfam" id="PF13193">
    <property type="entry name" value="AMP-binding_C"/>
    <property type="match status" value="1"/>
</dbReference>
<dbReference type="FunFam" id="3.40.50.980:FF:000001">
    <property type="entry name" value="Non-ribosomal peptide synthetase"/>
    <property type="match status" value="1"/>
</dbReference>
<organism evidence="9 10">
    <name type="scientific">Trichophyton verrucosum (strain HKI 0517)</name>
    <dbReference type="NCBI Taxonomy" id="663202"/>
    <lineage>
        <taxon>Eukaryota</taxon>
        <taxon>Fungi</taxon>
        <taxon>Dikarya</taxon>
        <taxon>Ascomycota</taxon>
        <taxon>Pezizomycotina</taxon>
        <taxon>Eurotiomycetes</taxon>
        <taxon>Eurotiomycetidae</taxon>
        <taxon>Onygenales</taxon>
        <taxon>Arthrodermataceae</taxon>
        <taxon>Trichophyton</taxon>
    </lineage>
</organism>
<dbReference type="EMBL" id="ACYE01000262">
    <property type="protein sequence ID" value="EFE40145.1"/>
    <property type="molecule type" value="Genomic_DNA"/>
</dbReference>
<dbReference type="Gene3D" id="3.40.50.980">
    <property type="match status" value="2"/>
</dbReference>
<dbReference type="Gene3D" id="3.40.366.10">
    <property type="entry name" value="Malonyl-Coenzyme A Acyl Carrier Protein, domain 2"/>
    <property type="match status" value="1"/>
</dbReference>
<accession>D4DDD7</accession>
<dbReference type="InterPro" id="IPR020845">
    <property type="entry name" value="AMP-binding_CS"/>
</dbReference>
<dbReference type="InterPro" id="IPR001227">
    <property type="entry name" value="Ac_transferase_dom_sf"/>
</dbReference>
<evidence type="ECO:0000259" key="8">
    <source>
        <dbReference type="PROSITE" id="PS52004"/>
    </source>
</evidence>
<dbReference type="InterPro" id="IPR036736">
    <property type="entry name" value="ACP-like_sf"/>
</dbReference>
<dbReference type="Pfam" id="PF00501">
    <property type="entry name" value="AMP-binding"/>
    <property type="match status" value="1"/>
</dbReference>
<evidence type="ECO:0000256" key="6">
    <source>
        <dbReference type="SAM" id="MobiDB-lite"/>
    </source>
</evidence>
<dbReference type="SMART" id="SM00825">
    <property type="entry name" value="PKS_KS"/>
    <property type="match status" value="1"/>
</dbReference>
<dbReference type="PROSITE" id="PS00455">
    <property type="entry name" value="AMP_BINDING"/>
    <property type="match status" value="1"/>
</dbReference>
<dbReference type="InterPro" id="IPR010071">
    <property type="entry name" value="AA_adenyl_dom"/>
</dbReference>
<dbReference type="InterPro" id="IPR016035">
    <property type="entry name" value="Acyl_Trfase/lysoPLipase"/>
</dbReference>
<gene>
    <name evidence="9" type="ORF">TRV_05146</name>
</gene>
<dbReference type="Pfam" id="PF00550">
    <property type="entry name" value="PP-binding"/>
    <property type="match status" value="2"/>
</dbReference>
<dbReference type="CDD" id="cd05930">
    <property type="entry name" value="A_NRPS"/>
    <property type="match status" value="1"/>
</dbReference>
<dbReference type="InterPro" id="IPR014031">
    <property type="entry name" value="Ketoacyl_synth_C"/>
</dbReference>
<dbReference type="InterPro" id="IPR045851">
    <property type="entry name" value="AMP-bd_C_sf"/>
</dbReference>
<dbReference type="SMART" id="SM00822">
    <property type="entry name" value="PKS_KR"/>
    <property type="match status" value="1"/>
</dbReference>
<dbReference type="CDD" id="cd08956">
    <property type="entry name" value="KR_3_FAS_SDR_x"/>
    <property type="match status" value="1"/>
</dbReference>
<dbReference type="PROSITE" id="PS52004">
    <property type="entry name" value="KS3_2"/>
    <property type="match status" value="1"/>
</dbReference>
<dbReference type="FunFam" id="3.40.366.10:FF:000002">
    <property type="entry name" value="Probable polyketide synthase 2"/>
    <property type="match status" value="1"/>
</dbReference>